<comment type="caution">
    <text evidence="1">The sequence shown here is derived from an EMBL/GenBank/DDBJ whole genome shotgun (WGS) entry which is preliminary data.</text>
</comment>
<protein>
    <submittedName>
        <fullName evidence="1">Class II glutamine amidotransferase</fullName>
        <ecNumber evidence="1">2.4.2.-</ecNumber>
    </submittedName>
</protein>
<dbReference type="EMBL" id="JAWDIE010000013">
    <property type="protein sequence ID" value="MEJ7138677.1"/>
    <property type="molecule type" value="Genomic_DNA"/>
</dbReference>
<keyword evidence="1" id="KW-0328">Glycosyltransferase</keyword>
<name>A0ACC6P3B9_9BURK</name>
<proteinExistence type="predicted"/>
<sequence length="260" mass="29294">MCQLLGLNANVPTDAMFSFCGLSERAVEHRDGFGIAFFEGVGMRVFQDAASARESKVAEFIRTYPIRSRNIVGHIRKATQGQVELANTHPFTRELWGRHWVFAHNGNLKDYAPHLHSHFQPVGSTDSERAFCWLMQEMHKAHARFPGIAELTLTLRELVPQIAAHGTFNLLLTNGDALWAHANTDLHYVERRHPFGVATLCDADLRVDFSQVTTENDRVVLLATQPLTANEQWTRFASGELLTFVDGSRYEVQAPAWPVL</sequence>
<accession>A0ACC6P3B9</accession>
<reference evidence="1" key="1">
    <citation type="submission" date="2023-10" db="EMBL/GenBank/DDBJ databases">
        <title>Amphibacter perezi, gen. nov., sp. nov. a novel taxa of the family Comamonadaceae, class Betaproteobacteria isolated from the skin microbiota of Pelophylax perezi from different populations.</title>
        <authorList>
            <person name="Costa S."/>
            <person name="Proenca D.N."/>
            <person name="Lopes I."/>
            <person name="Morais P.V."/>
        </authorList>
    </citation>
    <scope>NUCLEOTIDE SEQUENCE</scope>
    <source>
        <strain evidence="1">SL12-8</strain>
    </source>
</reference>
<dbReference type="EC" id="2.4.2.-" evidence="1"/>
<keyword evidence="1" id="KW-0808">Transferase</keyword>
<keyword evidence="1" id="KW-0315">Glutamine amidotransferase</keyword>
<gene>
    <name evidence="1" type="ORF">RV045_09600</name>
</gene>
<dbReference type="Proteomes" id="UP001364695">
    <property type="component" value="Unassembled WGS sequence"/>
</dbReference>
<evidence type="ECO:0000313" key="2">
    <source>
        <dbReference type="Proteomes" id="UP001364695"/>
    </source>
</evidence>
<organism evidence="1 2">
    <name type="scientific">Amphibiibacter pelophylacis</name>
    <dbReference type="NCBI Taxonomy" id="1799477"/>
    <lineage>
        <taxon>Bacteria</taxon>
        <taxon>Pseudomonadati</taxon>
        <taxon>Pseudomonadota</taxon>
        <taxon>Betaproteobacteria</taxon>
        <taxon>Burkholderiales</taxon>
        <taxon>Sphaerotilaceae</taxon>
        <taxon>Amphibiibacter</taxon>
    </lineage>
</organism>
<keyword evidence="2" id="KW-1185">Reference proteome</keyword>
<evidence type="ECO:0000313" key="1">
    <source>
        <dbReference type="EMBL" id="MEJ7138677.1"/>
    </source>
</evidence>